<dbReference type="Gene3D" id="3.40.50.620">
    <property type="entry name" value="HUPs"/>
    <property type="match status" value="2"/>
</dbReference>
<sequence>MRRPVIVGVDASHESLAAALWAAREASHRRVPLRLLHACAWHPPLASGALGSASRRLLARRVLGGTEAHVRAVCPGVHLVAEQTEGPASRALLGAAEKADVLVLGSRGLSALTGFVLGSVGQAVVARSARPVVLVRAGRGAGDRRRYDTRHAGPHHAADRDVVLGLDLNDPCDEVIDFAFDTARLRNARLRVVSAWSAPSALTLGPGEVGLIDGPLRTEEWRGFQSAVLLAWRDKYPTVAVSGDVVEGRASSALVRAAAEAALLVVGRRTREEPHMGTRTGPVTHAVSHHARCPVAVVPHS</sequence>
<feature type="domain" description="UspA" evidence="2">
    <location>
        <begin position="1"/>
        <end position="136"/>
    </location>
</feature>
<dbReference type="PANTHER" id="PTHR46553">
    <property type="entry name" value="ADENINE NUCLEOTIDE ALPHA HYDROLASES-LIKE SUPERFAMILY PROTEIN"/>
    <property type="match status" value="1"/>
</dbReference>
<evidence type="ECO:0000313" key="4">
    <source>
        <dbReference type="Proteomes" id="UP000316806"/>
    </source>
</evidence>
<feature type="domain" description="UspA" evidence="2">
    <location>
        <begin position="161"/>
        <end position="299"/>
    </location>
</feature>
<evidence type="ECO:0000259" key="2">
    <source>
        <dbReference type="Pfam" id="PF00582"/>
    </source>
</evidence>
<dbReference type="RefSeq" id="WP_144001041.1">
    <property type="nucleotide sequence ID" value="NZ_CP040916.1"/>
</dbReference>
<dbReference type="EMBL" id="CP040916">
    <property type="protein sequence ID" value="QDQ09463.1"/>
    <property type="molecule type" value="Genomic_DNA"/>
</dbReference>
<dbReference type="AlphaFoldDB" id="A0A516R1C6"/>
<dbReference type="SUPFAM" id="SSF52402">
    <property type="entry name" value="Adenine nucleotide alpha hydrolases-like"/>
    <property type="match status" value="2"/>
</dbReference>
<reference evidence="3 4" key="1">
    <citation type="journal article" date="2019" name="J. Ind. Microbiol. Biotechnol.">
        <title>The complete genomic sequence of Streptomyces spectabilis NRRL-2792 and identification of secondary metabolite biosynthetic gene clusters.</title>
        <authorList>
            <person name="Sinha A."/>
            <person name="Phillips-Salemka S."/>
            <person name="Niraula T.A."/>
            <person name="Short K.A."/>
            <person name="Niraula N.P."/>
        </authorList>
    </citation>
    <scope>NUCLEOTIDE SEQUENCE [LARGE SCALE GENOMIC DNA]</scope>
    <source>
        <strain evidence="3 4">NRRL 2792</strain>
    </source>
</reference>
<dbReference type="InterPro" id="IPR014729">
    <property type="entry name" value="Rossmann-like_a/b/a_fold"/>
</dbReference>
<dbReference type="Proteomes" id="UP000316806">
    <property type="component" value="Chromosome"/>
</dbReference>
<dbReference type="Pfam" id="PF00582">
    <property type="entry name" value="Usp"/>
    <property type="match status" value="2"/>
</dbReference>
<comment type="similarity">
    <text evidence="1">Belongs to the universal stress protein A family.</text>
</comment>
<organism evidence="3 4">
    <name type="scientific">Streptomyces spectabilis</name>
    <dbReference type="NCBI Taxonomy" id="68270"/>
    <lineage>
        <taxon>Bacteria</taxon>
        <taxon>Bacillati</taxon>
        <taxon>Actinomycetota</taxon>
        <taxon>Actinomycetes</taxon>
        <taxon>Kitasatosporales</taxon>
        <taxon>Streptomycetaceae</taxon>
        <taxon>Streptomyces</taxon>
    </lineage>
</organism>
<name>A0A516R1C6_STRST</name>
<protein>
    <submittedName>
        <fullName evidence="3">Universal stress protein</fullName>
    </submittedName>
</protein>
<dbReference type="PANTHER" id="PTHR46553:SF3">
    <property type="entry name" value="ADENINE NUCLEOTIDE ALPHA HYDROLASES-LIKE SUPERFAMILY PROTEIN"/>
    <property type="match status" value="1"/>
</dbReference>
<dbReference type="InterPro" id="IPR006015">
    <property type="entry name" value="Universal_stress_UspA"/>
</dbReference>
<gene>
    <name evidence="3" type="ORF">FH965_01875</name>
</gene>
<dbReference type="PRINTS" id="PR01438">
    <property type="entry name" value="UNVRSLSTRESS"/>
</dbReference>
<accession>A0A516R1C6</accession>
<proteinExistence type="inferred from homology"/>
<evidence type="ECO:0000256" key="1">
    <source>
        <dbReference type="ARBA" id="ARBA00008791"/>
    </source>
</evidence>
<dbReference type="InterPro" id="IPR006016">
    <property type="entry name" value="UspA"/>
</dbReference>
<evidence type="ECO:0000313" key="3">
    <source>
        <dbReference type="EMBL" id="QDQ09463.1"/>
    </source>
</evidence>